<dbReference type="AlphaFoldDB" id="A0A9W4NR97"/>
<proteinExistence type="predicted"/>
<evidence type="ECO:0000313" key="1">
    <source>
        <dbReference type="EMBL" id="CAG8401182.1"/>
    </source>
</evidence>
<organism evidence="1 2">
    <name type="scientific">Penicillium salamii</name>
    <dbReference type="NCBI Taxonomy" id="1612424"/>
    <lineage>
        <taxon>Eukaryota</taxon>
        <taxon>Fungi</taxon>
        <taxon>Dikarya</taxon>
        <taxon>Ascomycota</taxon>
        <taxon>Pezizomycotina</taxon>
        <taxon>Eurotiomycetes</taxon>
        <taxon>Eurotiomycetidae</taxon>
        <taxon>Eurotiales</taxon>
        <taxon>Aspergillaceae</taxon>
        <taxon>Penicillium</taxon>
    </lineage>
</organism>
<dbReference type="Proteomes" id="UP001152592">
    <property type="component" value="Unassembled WGS sequence"/>
</dbReference>
<dbReference type="OrthoDB" id="2264563at2759"/>
<comment type="caution">
    <text evidence="1">The sequence shown here is derived from an EMBL/GenBank/DDBJ whole genome shotgun (WGS) entry which is preliminary data.</text>
</comment>
<dbReference type="EMBL" id="CAJVPD010000254">
    <property type="protein sequence ID" value="CAG8401182.1"/>
    <property type="molecule type" value="Genomic_DNA"/>
</dbReference>
<name>A0A9W4NR97_9EURO</name>
<protein>
    <submittedName>
        <fullName evidence="1">Uncharacterized protein</fullName>
    </submittedName>
</protein>
<evidence type="ECO:0000313" key="2">
    <source>
        <dbReference type="Proteomes" id="UP001152592"/>
    </source>
</evidence>
<reference evidence="1" key="1">
    <citation type="submission" date="2021-07" db="EMBL/GenBank/DDBJ databases">
        <authorList>
            <person name="Branca A.L. A."/>
        </authorList>
    </citation>
    <scope>NUCLEOTIDE SEQUENCE</scope>
</reference>
<gene>
    <name evidence="1" type="ORF">PSALAMII_LOCUS7700</name>
</gene>
<accession>A0A9W4NR97</accession>
<sequence>MRTAFIGYRDQTPITIPKIEELLTDLGAYEGLTVTTGKDPFGEKTDYGTIVFVQYGDCQNALKVSCYLNPPEVH</sequence>